<feature type="domain" description="PDZ" evidence="1">
    <location>
        <begin position="121"/>
        <end position="173"/>
    </location>
</feature>
<dbReference type="Gene3D" id="3.30.750.170">
    <property type="match status" value="1"/>
</dbReference>
<dbReference type="Gene3D" id="2.30.42.10">
    <property type="match status" value="1"/>
</dbReference>
<comment type="caution">
    <text evidence="2">The sequence shown here is derived from an EMBL/GenBank/DDBJ whole genome shotgun (WGS) entry which is preliminary data.</text>
</comment>
<dbReference type="InterPro" id="IPR001478">
    <property type="entry name" value="PDZ"/>
</dbReference>
<dbReference type="SUPFAM" id="SSF52096">
    <property type="entry name" value="ClpP/crotonase"/>
    <property type="match status" value="1"/>
</dbReference>
<dbReference type="EMBL" id="JANHOH010000001">
    <property type="protein sequence ID" value="MCQ6956923.1"/>
    <property type="molecule type" value="Genomic_DNA"/>
</dbReference>
<evidence type="ECO:0000259" key="1">
    <source>
        <dbReference type="PROSITE" id="PS50106"/>
    </source>
</evidence>
<accession>A0ABT1SXI1</accession>
<proteinExistence type="predicted"/>
<dbReference type="Pfam" id="PF03572">
    <property type="entry name" value="Peptidase_S41"/>
    <property type="match status" value="1"/>
</dbReference>
<dbReference type="Proteomes" id="UP001204376">
    <property type="component" value="Unassembled WGS sequence"/>
</dbReference>
<dbReference type="PANTHER" id="PTHR32060:SF30">
    <property type="entry name" value="CARBOXY-TERMINAL PROCESSING PROTEASE CTPA"/>
    <property type="match status" value="1"/>
</dbReference>
<dbReference type="PROSITE" id="PS50106">
    <property type="entry name" value="PDZ"/>
    <property type="match status" value="1"/>
</dbReference>
<dbReference type="PROSITE" id="PS51257">
    <property type="entry name" value="PROKAR_LIPOPROTEIN"/>
    <property type="match status" value="1"/>
</dbReference>
<dbReference type="RefSeq" id="WP_256537134.1">
    <property type="nucleotide sequence ID" value="NZ_JANHOH010000001.1"/>
</dbReference>
<dbReference type="Gene3D" id="3.90.226.10">
    <property type="entry name" value="2-enoyl-CoA Hydratase, Chain A, domain 1"/>
    <property type="match status" value="1"/>
</dbReference>
<evidence type="ECO:0000313" key="2">
    <source>
        <dbReference type="EMBL" id="MCQ6956923.1"/>
    </source>
</evidence>
<dbReference type="SUPFAM" id="SSF50156">
    <property type="entry name" value="PDZ domain-like"/>
    <property type="match status" value="1"/>
</dbReference>
<organism evidence="2 3">
    <name type="scientific">Mucilaginibacter aquariorum</name>
    <dbReference type="NCBI Taxonomy" id="2967225"/>
    <lineage>
        <taxon>Bacteria</taxon>
        <taxon>Pseudomonadati</taxon>
        <taxon>Bacteroidota</taxon>
        <taxon>Sphingobacteriia</taxon>
        <taxon>Sphingobacteriales</taxon>
        <taxon>Sphingobacteriaceae</taxon>
        <taxon>Mucilaginibacter</taxon>
    </lineage>
</organism>
<dbReference type="InterPro" id="IPR029045">
    <property type="entry name" value="ClpP/crotonase-like_dom_sf"/>
</dbReference>
<evidence type="ECO:0000313" key="3">
    <source>
        <dbReference type="Proteomes" id="UP001204376"/>
    </source>
</evidence>
<keyword evidence="3" id="KW-1185">Reference proteome</keyword>
<dbReference type="CDD" id="cd07561">
    <property type="entry name" value="Peptidase_S41_CPP_like"/>
    <property type="match status" value="1"/>
</dbReference>
<reference evidence="2 3" key="1">
    <citation type="submission" date="2022-07" db="EMBL/GenBank/DDBJ databases">
        <title>Mucilaginibacter sp. JC4.</title>
        <authorList>
            <person name="Le V."/>
            <person name="Ko S.-R."/>
            <person name="Ahn C.-Y."/>
            <person name="Oh H.-M."/>
        </authorList>
    </citation>
    <scope>NUCLEOTIDE SEQUENCE [LARGE SCALE GENOMIC DNA]</scope>
    <source>
        <strain evidence="2 3">JC4</strain>
    </source>
</reference>
<dbReference type="SMART" id="SM00245">
    <property type="entry name" value="TSPc"/>
    <property type="match status" value="1"/>
</dbReference>
<dbReference type="SMART" id="SM00228">
    <property type="entry name" value="PDZ"/>
    <property type="match status" value="1"/>
</dbReference>
<dbReference type="PANTHER" id="PTHR32060">
    <property type="entry name" value="TAIL-SPECIFIC PROTEASE"/>
    <property type="match status" value="1"/>
</dbReference>
<dbReference type="InterPro" id="IPR005151">
    <property type="entry name" value="Tail-specific_protease"/>
</dbReference>
<sequence length="503" mass="54854">MKKIFYLFLLLSAVGITSCKKDKKVTPTPSALDLIKDSVYLYTKETYYWNKSLPTYEAFKPRSFSGTNDLDALSTEVDALSQYAINPATGKPYEYYSPAPGYAKYSFIDDGSVSGELGGVKGDFGFAPSYGTTENDLRVKYVYPGSPADVKGLKRGYQITAINGRSGSGLTYDGDGSGANVNFIVNAYNSSPTITMTLKKPDGNSFNVSMATGSYIVNPVLATNIVDAGGGKKVGYIVFNSFTEDANAKPKLDAAFSNFAAQGVTDLVVDLRYNGGGYVSTAEYLSDLIAPSSANGSLMYSTFYNDDLQHDIHPLLSKIYNIKTGEFLPTDPSNQAKFAKAGNLNISRVFFIVTNSTASASELTINNLIPKMDVKLIGTTSYGKPVGFFAIDINKYQLYVPQFETKNSAGNGGYYDGMKPGSTKYPGVEDFDDVSKEFGDPTESLFAYAINYVKNGVFSIPTKRIQSTSNLKTLSMDEAKRMTTQMDKKQFKGMIYDHLKLKK</sequence>
<protein>
    <submittedName>
        <fullName evidence="2">S41 family peptidase</fullName>
    </submittedName>
</protein>
<gene>
    <name evidence="2" type="ORF">NPE20_03090</name>
</gene>
<name>A0ABT1SXI1_9SPHI</name>
<dbReference type="InterPro" id="IPR036034">
    <property type="entry name" value="PDZ_sf"/>
</dbReference>